<dbReference type="AlphaFoldDB" id="A0A2H9VT79"/>
<dbReference type="InterPro" id="IPR013324">
    <property type="entry name" value="RNA_pol_sigma_r3/r4-like"/>
</dbReference>
<sequence>MTTSNTNSRLEQLWKGCLQNNRKDQEVFYKMLAPKMLALCMRYAKDRDTAQDILQDGFVKIFKNANNYRGEGSLEGWVRSIMVHSAISYYRKAKKTVLIEDFAETGLAIGTSHNANKLETTELNNLIDQLPENYRYVFSMHALEGYSHREISDKLNISELLSRTNLSRARSILKNKLNTLNNINRYSMAG</sequence>
<keyword evidence="3" id="KW-0731">Sigma factor</keyword>
<evidence type="ECO:0000313" key="7">
    <source>
        <dbReference type="EMBL" id="PJJ84009.1"/>
    </source>
</evidence>
<proteinExistence type="inferred from homology"/>
<name>A0A2H9VT79_9SPHI</name>
<evidence type="ECO:0000259" key="5">
    <source>
        <dbReference type="Pfam" id="PF04542"/>
    </source>
</evidence>
<dbReference type="InterPro" id="IPR013325">
    <property type="entry name" value="RNA_pol_sigma_r2"/>
</dbReference>
<gene>
    <name evidence="7" type="ORF">CLV57_1007</name>
</gene>
<dbReference type="PANTHER" id="PTHR43133">
    <property type="entry name" value="RNA POLYMERASE ECF-TYPE SIGMA FACTO"/>
    <property type="match status" value="1"/>
</dbReference>
<dbReference type="RefSeq" id="WP_245856875.1">
    <property type="nucleotide sequence ID" value="NZ_PGFJ01000001.1"/>
</dbReference>
<comment type="similarity">
    <text evidence="1">Belongs to the sigma-70 factor family. ECF subfamily.</text>
</comment>
<dbReference type="InterPro" id="IPR007627">
    <property type="entry name" value="RNA_pol_sigma70_r2"/>
</dbReference>
<dbReference type="InterPro" id="IPR014284">
    <property type="entry name" value="RNA_pol_sigma-70_dom"/>
</dbReference>
<evidence type="ECO:0000259" key="6">
    <source>
        <dbReference type="Pfam" id="PF08281"/>
    </source>
</evidence>
<evidence type="ECO:0000256" key="2">
    <source>
        <dbReference type="ARBA" id="ARBA00023015"/>
    </source>
</evidence>
<dbReference type="SUPFAM" id="SSF88946">
    <property type="entry name" value="Sigma2 domain of RNA polymerase sigma factors"/>
    <property type="match status" value="1"/>
</dbReference>
<dbReference type="Pfam" id="PF04542">
    <property type="entry name" value="Sigma70_r2"/>
    <property type="match status" value="1"/>
</dbReference>
<dbReference type="GO" id="GO:0016987">
    <property type="term" value="F:sigma factor activity"/>
    <property type="evidence" value="ECO:0007669"/>
    <property type="project" value="UniProtKB-KW"/>
</dbReference>
<comment type="caution">
    <text evidence="7">The sequence shown here is derived from an EMBL/GenBank/DDBJ whole genome shotgun (WGS) entry which is preliminary data.</text>
</comment>
<dbReference type="Gene3D" id="1.10.1740.10">
    <property type="match status" value="1"/>
</dbReference>
<dbReference type="InterPro" id="IPR039425">
    <property type="entry name" value="RNA_pol_sigma-70-like"/>
</dbReference>
<dbReference type="NCBIfam" id="TIGR02937">
    <property type="entry name" value="sigma70-ECF"/>
    <property type="match status" value="1"/>
</dbReference>
<protein>
    <submittedName>
        <fullName evidence="7">RNA polymerase sigma-70 factor (ECF subfamily)</fullName>
    </submittedName>
</protein>
<keyword evidence="8" id="KW-1185">Reference proteome</keyword>
<evidence type="ECO:0000313" key="8">
    <source>
        <dbReference type="Proteomes" id="UP000242687"/>
    </source>
</evidence>
<accession>A0A2H9VT79</accession>
<dbReference type="PANTHER" id="PTHR43133:SF46">
    <property type="entry name" value="RNA POLYMERASE SIGMA-70 FACTOR ECF SUBFAMILY"/>
    <property type="match status" value="1"/>
</dbReference>
<dbReference type="Proteomes" id="UP000242687">
    <property type="component" value="Unassembled WGS sequence"/>
</dbReference>
<dbReference type="Gene3D" id="1.10.10.10">
    <property type="entry name" value="Winged helix-like DNA-binding domain superfamily/Winged helix DNA-binding domain"/>
    <property type="match status" value="1"/>
</dbReference>
<evidence type="ECO:0000256" key="4">
    <source>
        <dbReference type="ARBA" id="ARBA00023163"/>
    </source>
</evidence>
<evidence type="ECO:0000256" key="3">
    <source>
        <dbReference type="ARBA" id="ARBA00023082"/>
    </source>
</evidence>
<dbReference type="GO" id="GO:0003677">
    <property type="term" value="F:DNA binding"/>
    <property type="evidence" value="ECO:0007669"/>
    <property type="project" value="InterPro"/>
</dbReference>
<dbReference type="Pfam" id="PF08281">
    <property type="entry name" value="Sigma70_r4_2"/>
    <property type="match status" value="1"/>
</dbReference>
<dbReference type="InterPro" id="IPR013249">
    <property type="entry name" value="RNA_pol_sigma70_r4_t2"/>
</dbReference>
<dbReference type="GO" id="GO:0006352">
    <property type="term" value="P:DNA-templated transcription initiation"/>
    <property type="evidence" value="ECO:0007669"/>
    <property type="project" value="InterPro"/>
</dbReference>
<dbReference type="InterPro" id="IPR036388">
    <property type="entry name" value="WH-like_DNA-bd_sf"/>
</dbReference>
<reference evidence="7 8" key="1">
    <citation type="submission" date="2017-11" db="EMBL/GenBank/DDBJ databases">
        <title>Genomic Encyclopedia of Archaeal and Bacterial Type Strains, Phase II (KMG-II): From Individual Species to Whole Genera.</title>
        <authorList>
            <person name="Goeker M."/>
        </authorList>
    </citation>
    <scope>NUCLEOTIDE SEQUENCE [LARGE SCALE GENOMIC DNA]</scope>
    <source>
        <strain evidence="7 8">DSM 28175</strain>
    </source>
</reference>
<dbReference type="EMBL" id="PGFJ01000001">
    <property type="protein sequence ID" value="PJJ84009.1"/>
    <property type="molecule type" value="Genomic_DNA"/>
</dbReference>
<organism evidence="7 8">
    <name type="scientific">Mucilaginibacter auburnensis</name>
    <dbReference type="NCBI Taxonomy" id="1457233"/>
    <lineage>
        <taxon>Bacteria</taxon>
        <taxon>Pseudomonadati</taxon>
        <taxon>Bacteroidota</taxon>
        <taxon>Sphingobacteriia</taxon>
        <taxon>Sphingobacteriales</taxon>
        <taxon>Sphingobacteriaceae</taxon>
        <taxon>Mucilaginibacter</taxon>
    </lineage>
</organism>
<dbReference type="CDD" id="cd06171">
    <property type="entry name" value="Sigma70_r4"/>
    <property type="match status" value="1"/>
</dbReference>
<keyword evidence="2" id="KW-0805">Transcription regulation</keyword>
<dbReference type="SUPFAM" id="SSF88659">
    <property type="entry name" value="Sigma3 and sigma4 domains of RNA polymerase sigma factors"/>
    <property type="match status" value="1"/>
</dbReference>
<keyword evidence="4" id="KW-0804">Transcription</keyword>
<feature type="domain" description="RNA polymerase sigma-70 region 2" evidence="5">
    <location>
        <begin position="29"/>
        <end position="95"/>
    </location>
</feature>
<feature type="domain" description="RNA polymerase sigma factor 70 region 4 type 2" evidence="6">
    <location>
        <begin position="122"/>
        <end position="171"/>
    </location>
</feature>
<evidence type="ECO:0000256" key="1">
    <source>
        <dbReference type="ARBA" id="ARBA00010641"/>
    </source>
</evidence>